<dbReference type="RefSeq" id="WP_183720899.1">
    <property type="nucleotide sequence ID" value="NZ_JACHGO010000007.1"/>
</dbReference>
<dbReference type="EMBL" id="JACHGO010000007">
    <property type="protein sequence ID" value="MBB5144265.1"/>
    <property type="molecule type" value="Genomic_DNA"/>
</dbReference>
<dbReference type="PANTHER" id="PTHR35866">
    <property type="entry name" value="PUTATIVE-RELATED"/>
    <property type="match status" value="1"/>
</dbReference>
<comment type="caution">
    <text evidence="1">The sequence shown here is derived from an EMBL/GenBank/DDBJ whole genome shotgun (WGS) entry which is preliminary data.</text>
</comment>
<dbReference type="AlphaFoldDB" id="A0A7W8C272"/>
<sequence length="259" mass="29231">MSNDASRDFIDNLPELGPDETFCFDCNPDVPCFNRCCAELTLPLTPYDISRLRRNLGMSSEAFLNTFTTLRSFPDTGFPLPMLRMLDGPEEPCPFVTPAGCSVYEDRPGACRYYPIGRGTKMAADGIAERFFLVRESHCHGFDKGTSRTPHQWMENEELQAFNEANDRYMRLMALVRASGKPLDARMATTTVLCLFQLDKFRELIAAMKIFSHVDVSESRKAAIMEDSQDGDVAALYFALDWLELMLFGQSQGLAKKQL</sequence>
<proteinExistence type="predicted"/>
<dbReference type="Pfam" id="PF03692">
    <property type="entry name" value="CxxCxxCC"/>
    <property type="match status" value="1"/>
</dbReference>
<evidence type="ECO:0008006" key="3">
    <source>
        <dbReference type="Google" id="ProtNLM"/>
    </source>
</evidence>
<evidence type="ECO:0000313" key="1">
    <source>
        <dbReference type="EMBL" id="MBB5144265.1"/>
    </source>
</evidence>
<dbReference type="Proteomes" id="UP000539075">
    <property type="component" value="Unassembled WGS sequence"/>
</dbReference>
<name>A0A7W8C272_9BACT</name>
<dbReference type="PANTHER" id="PTHR35866:SF1">
    <property type="entry name" value="YKGJ FAMILY CYSTEINE CLUSTER PROTEIN"/>
    <property type="match status" value="1"/>
</dbReference>
<evidence type="ECO:0000313" key="2">
    <source>
        <dbReference type="Proteomes" id="UP000539075"/>
    </source>
</evidence>
<dbReference type="InterPro" id="IPR005358">
    <property type="entry name" value="Puta_zinc/iron-chelating_dom"/>
</dbReference>
<gene>
    <name evidence="1" type="ORF">HNQ38_002376</name>
</gene>
<accession>A0A7W8C272</accession>
<organism evidence="1 2">
    <name type="scientific">Desulfovibrio intestinalis</name>
    <dbReference type="NCBI Taxonomy" id="58621"/>
    <lineage>
        <taxon>Bacteria</taxon>
        <taxon>Pseudomonadati</taxon>
        <taxon>Thermodesulfobacteriota</taxon>
        <taxon>Desulfovibrionia</taxon>
        <taxon>Desulfovibrionales</taxon>
        <taxon>Desulfovibrionaceae</taxon>
        <taxon>Desulfovibrio</taxon>
    </lineage>
</organism>
<keyword evidence="2" id="KW-1185">Reference proteome</keyword>
<protein>
    <recommendedName>
        <fullName evidence="3">YkgJ family cysteine cluster protein</fullName>
    </recommendedName>
</protein>
<reference evidence="1 2" key="1">
    <citation type="submission" date="2020-08" db="EMBL/GenBank/DDBJ databases">
        <title>Genomic Encyclopedia of Type Strains, Phase IV (KMG-IV): sequencing the most valuable type-strain genomes for metagenomic binning, comparative biology and taxonomic classification.</title>
        <authorList>
            <person name="Goeker M."/>
        </authorList>
    </citation>
    <scope>NUCLEOTIDE SEQUENCE [LARGE SCALE GENOMIC DNA]</scope>
    <source>
        <strain evidence="1 2">DSM 11275</strain>
    </source>
</reference>